<evidence type="ECO:0000256" key="1">
    <source>
        <dbReference type="SAM" id="MobiDB-lite"/>
    </source>
</evidence>
<keyword evidence="3" id="KW-1185">Reference proteome</keyword>
<evidence type="ECO:0000313" key="3">
    <source>
        <dbReference type="Proteomes" id="UP000012429"/>
    </source>
</evidence>
<proteinExistence type="predicted"/>
<name>N6U1M5_9HYPH</name>
<accession>N6U1M5</accession>
<dbReference type="Proteomes" id="UP000012429">
    <property type="component" value="Unassembled WGS sequence"/>
</dbReference>
<dbReference type="AlphaFoldDB" id="N6U1M5"/>
<gene>
    <name evidence="2" type="ORF">RHSP_08841</name>
</gene>
<evidence type="ECO:0000313" key="2">
    <source>
        <dbReference type="EMBL" id="ENN86534.1"/>
    </source>
</evidence>
<sequence>MRNGVPSLFHRDAHTADIGVDLQAYLPACEFELGALLIGHDDDLGPFADSATAARGSVDARHISGTANVANCALEIGLGSAEGEAARNAADRNGIVAAMKGQRALASRATDEEGRLVDGEADRTAIGMRGTGEAYSRGGDDGKRG</sequence>
<comment type="caution">
    <text evidence="2">The sequence shown here is derived from an EMBL/GenBank/DDBJ whole genome shotgun (WGS) entry which is preliminary data.</text>
</comment>
<organism evidence="2 3">
    <name type="scientific">Rhizobium freirei PRF 81</name>
    <dbReference type="NCBI Taxonomy" id="363754"/>
    <lineage>
        <taxon>Bacteria</taxon>
        <taxon>Pseudomonadati</taxon>
        <taxon>Pseudomonadota</taxon>
        <taxon>Alphaproteobacteria</taxon>
        <taxon>Hyphomicrobiales</taxon>
        <taxon>Rhizobiaceae</taxon>
        <taxon>Rhizobium/Agrobacterium group</taxon>
        <taxon>Rhizobium</taxon>
    </lineage>
</organism>
<dbReference type="EMBL" id="AQHN01000067">
    <property type="protein sequence ID" value="ENN86534.1"/>
    <property type="molecule type" value="Genomic_DNA"/>
</dbReference>
<feature type="compositionally biased region" description="Basic and acidic residues" evidence="1">
    <location>
        <begin position="109"/>
        <end position="123"/>
    </location>
</feature>
<feature type="region of interest" description="Disordered" evidence="1">
    <location>
        <begin position="109"/>
        <end position="145"/>
    </location>
</feature>
<reference evidence="2 3" key="1">
    <citation type="journal article" date="2012" name="BMC Genomics">
        <title>Genomic basis of broad host range and environmental adaptability of Rhizobium tropici CIAT 899 and Rhizobium sp. PRF 81 which are used in inoculants for common bean (Phaseolus vulgaris L.).</title>
        <authorList>
            <person name="Ormeno-Orrillo E."/>
            <person name="Menna P."/>
            <person name="Almeida L.G."/>
            <person name="Ollero F.J."/>
            <person name="Nicolas M.F."/>
            <person name="Pains Rodrigues E."/>
            <person name="Shigueyoshi Nakatani A."/>
            <person name="Silva Batista J.S."/>
            <person name="Oliveira Chueire L.M."/>
            <person name="Souza R.C."/>
            <person name="Ribeiro Vasconcelos A.T."/>
            <person name="Megias M."/>
            <person name="Hungria M."/>
            <person name="Martinez-Romero E."/>
        </authorList>
    </citation>
    <scope>NUCLEOTIDE SEQUENCE [LARGE SCALE GENOMIC DNA]</scope>
    <source>
        <strain evidence="2 3">PRF 81</strain>
    </source>
</reference>
<protein>
    <submittedName>
        <fullName evidence="2">Uncharacterized protein</fullName>
    </submittedName>
</protein>